<dbReference type="OrthoDB" id="6458409at2"/>
<name>A0A379FCB0_PROVU</name>
<dbReference type="AlphaFoldDB" id="A0A379FCB0"/>
<dbReference type="GeneID" id="93393826"/>
<reference evidence="1 2" key="1">
    <citation type="submission" date="2018-06" db="EMBL/GenBank/DDBJ databases">
        <authorList>
            <consortium name="Pathogen Informatics"/>
            <person name="Doyle S."/>
        </authorList>
    </citation>
    <scope>NUCLEOTIDE SEQUENCE [LARGE SCALE GENOMIC DNA]</scope>
    <source>
        <strain evidence="1 2">NCTC10376</strain>
    </source>
</reference>
<proteinExistence type="predicted"/>
<protein>
    <submittedName>
        <fullName evidence="1">Uncharacterized protein</fullName>
    </submittedName>
</protein>
<dbReference type="EMBL" id="UGTW01000001">
    <property type="protein sequence ID" value="SUC17236.1"/>
    <property type="molecule type" value="Genomic_DNA"/>
</dbReference>
<dbReference type="RefSeq" id="WP_036935662.1">
    <property type="nucleotide sequence ID" value="NZ_CAXOHZ010000012.1"/>
</dbReference>
<evidence type="ECO:0000313" key="2">
    <source>
        <dbReference type="Proteomes" id="UP000254331"/>
    </source>
</evidence>
<accession>A0A379FCB0</accession>
<gene>
    <name evidence="1" type="ORF">NCTC10376_03174</name>
</gene>
<dbReference type="Proteomes" id="UP000254331">
    <property type="component" value="Unassembled WGS sequence"/>
</dbReference>
<organism evidence="1 2">
    <name type="scientific">Proteus vulgaris</name>
    <dbReference type="NCBI Taxonomy" id="585"/>
    <lineage>
        <taxon>Bacteria</taxon>
        <taxon>Pseudomonadati</taxon>
        <taxon>Pseudomonadota</taxon>
        <taxon>Gammaproteobacteria</taxon>
        <taxon>Enterobacterales</taxon>
        <taxon>Morganellaceae</taxon>
        <taxon>Proteus</taxon>
    </lineage>
</organism>
<evidence type="ECO:0000313" key="1">
    <source>
        <dbReference type="EMBL" id="SUC17236.1"/>
    </source>
</evidence>
<sequence length="243" mass="28217">MTKKTQIIFLFLTIALLSLFIFNSSFKSSPLATWQFYGNNGEYITGHYYLPEKNSTTDSVISIPEISEKNGLRITQWNSCHLKLTNNNKILAISYFKNGLIQASLSTNSPIYMPLAELNFYRPDDMHWSIARLADGTYKGWIWDNIANQLIPVHYQSDRTTLITGTNYTLMPSSYWLFQRWGNGILLEEYKLDDLPIKDNFIPENDKQRLEQAKIEFQNIANDLTKPLNLSFDLNLWNNSFCE</sequence>